<dbReference type="EMBL" id="PIUK01000027">
    <property type="protein sequence ID" value="MBY6275491.1"/>
    <property type="molecule type" value="Genomic_DNA"/>
</dbReference>
<accession>A0A953I1Z8</accession>
<evidence type="ECO:0000313" key="1">
    <source>
        <dbReference type="EMBL" id="MBY6275491.1"/>
    </source>
</evidence>
<sequence>MERQRTFNQEQVRFFLEDLKNDMQARYNAHLPAALVLFDAIMEPGARCEAAKEVFRQWFNNLFRFSVTDTVLERGREFVGVDIIKPAANMGEEEDNRLKTDSAGFYA</sequence>
<gene>
    <name evidence="1" type="ORF">CWE10_04605</name>
</gene>
<organism evidence="1 2">
    <name type="scientific">Symbiobacterium thermophilum</name>
    <dbReference type="NCBI Taxonomy" id="2734"/>
    <lineage>
        <taxon>Bacteria</taxon>
        <taxon>Bacillati</taxon>
        <taxon>Bacillota</taxon>
        <taxon>Clostridia</taxon>
        <taxon>Eubacteriales</taxon>
        <taxon>Symbiobacteriaceae</taxon>
        <taxon>Symbiobacterium</taxon>
    </lineage>
</organism>
<name>A0A953I1Z8_SYMTR</name>
<protein>
    <submittedName>
        <fullName evidence="1">Uncharacterized protein</fullName>
    </submittedName>
</protein>
<comment type="caution">
    <text evidence="1">The sequence shown here is derived from an EMBL/GenBank/DDBJ whole genome shotgun (WGS) entry which is preliminary data.</text>
</comment>
<proteinExistence type="predicted"/>
<dbReference type="RefSeq" id="WP_273378372.1">
    <property type="nucleotide sequence ID" value="NZ_PIUK01000027.1"/>
</dbReference>
<evidence type="ECO:0000313" key="2">
    <source>
        <dbReference type="Proteomes" id="UP000732377"/>
    </source>
</evidence>
<dbReference type="AlphaFoldDB" id="A0A953I1Z8"/>
<reference evidence="1" key="1">
    <citation type="submission" date="2017-11" db="EMBL/GenBank/DDBJ databases">
        <title>Three new genomes from thermophilic consortium.</title>
        <authorList>
            <person name="Quaggio R."/>
            <person name="Amgarten D."/>
            <person name="Setubal J.C."/>
        </authorList>
    </citation>
    <scope>NUCLEOTIDE SEQUENCE</scope>
    <source>
        <strain evidence="1">ZCTH01-B2</strain>
    </source>
</reference>
<dbReference type="Proteomes" id="UP000732377">
    <property type="component" value="Unassembled WGS sequence"/>
</dbReference>